<dbReference type="KEGG" id="lit:FPZ52_09070"/>
<dbReference type="AlphaFoldDB" id="A0A5B8I9P7"/>
<keyword evidence="2" id="KW-0808">Transferase</keyword>
<keyword evidence="6" id="KW-1185">Reference proteome</keyword>
<comment type="cofactor">
    <cofactor evidence="1">
        <name>Zn(2+)</name>
        <dbReference type="ChEBI" id="CHEBI:29105"/>
    </cofactor>
</comment>
<dbReference type="Pfam" id="PF05853">
    <property type="entry name" value="BKACE"/>
    <property type="match status" value="1"/>
</dbReference>
<sequence length="261" mass="28682">MTTPSLPRLMIAPNGPRLSKLDHPALPISLDEIIATAQACHAEGADGLHLHLRSERGGHLLDTGLYREALAELHLKIPEIQIQITTESAGLYGPVHQMSVALGVGHKLVMVPLREMLVDNDDRAARAFYETCAERGIAIQHSLYEPSELDLLKELLPQKRFYSQSLQLLYVLGSHTGRVGNKSELSRFVIRASQLGMAPDWGVCSFGVNETRCLTIAHRAGGKLRVGFENNIRHRGGAIARDNADRVAEVIAHAMRQPFPA</sequence>
<dbReference type="GO" id="GO:0043720">
    <property type="term" value="F:3-keto-5-aminohexanoate cleavage activity"/>
    <property type="evidence" value="ECO:0007669"/>
    <property type="project" value="InterPro"/>
</dbReference>
<dbReference type="PANTHER" id="PTHR37418">
    <property type="entry name" value="3-KETO-5-AMINOHEXANOATE CLEAVAGE ENZYME-RELATED"/>
    <property type="match status" value="1"/>
</dbReference>
<dbReference type="InterPro" id="IPR013785">
    <property type="entry name" value="Aldolase_TIM"/>
</dbReference>
<gene>
    <name evidence="5" type="ORF">FPZ52_09070</name>
</gene>
<keyword evidence="4" id="KW-0862">Zinc</keyword>
<organism evidence="5 6">
    <name type="scientific">Qingshengfaniella alkalisoli</name>
    <dbReference type="NCBI Taxonomy" id="2599296"/>
    <lineage>
        <taxon>Bacteria</taxon>
        <taxon>Pseudomonadati</taxon>
        <taxon>Pseudomonadota</taxon>
        <taxon>Alphaproteobacteria</taxon>
        <taxon>Rhodobacterales</taxon>
        <taxon>Paracoccaceae</taxon>
        <taxon>Qingshengfaniella</taxon>
    </lineage>
</organism>
<dbReference type="OrthoDB" id="9805277at2"/>
<proteinExistence type="predicted"/>
<dbReference type="InterPro" id="IPR008567">
    <property type="entry name" value="BKACE"/>
</dbReference>
<keyword evidence="3" id="KW-0479">Metal-binding</keyword>
<reference evidence="5 6" key="1">
    <citation type="submission" date="2019-07" db="EMBL/GenBank/DDBJ databases">
        <title>Litoreibacter alkalisoli sp. nov., isolated from saline-alkaline soil.</title>
        <authorList>
            <person name="Wang S."/>
            <person name="Xu L."/>
            <person name="Xing Y.-T."/>
            <person name="Sun J.-Q."/>
        </authorList>
    </citation>
    <scope>NUCLEOTIDE SEQUENCE [LARGE SCALE GENOMIC DNA]</scope>
    <source>
        <strain evidence="5 6">LN3S51</strain>
    </source>
</reference>
<accession>A0A5B8I9P7</accession>
<name>A0A5B8I9P7_9RHOB</name>
<protein>
    <submittedName>
        <fullName evidence="5">3-keto-5-aminohexanoate cleavage protein</fullName>
    </submittedName>
</protein>
<evidence type="ECO:0000313" key="6">
    <source>
        <dbReference type="Proteomes" id="UP000318483"/>
    </source>
</evidence>
<evidence type="ECO:0000256" key="1">
    <source>
        <dbReference type="ARBA" id="ARBA00001947"/>
    </source>
</evidence>
<dbReference type="GO" id="GO:0046872">
    <property type="term" value="F:metal ion binding"/>
    <property type="evidence" value="ECO:0007669"/>
    <property type="project" value="UniProtKB-KW"/>
</dbReference>
<dbReference type="PANTHER" id="PTHR37418:SF2">
    <property type="entry name" value="3-KETO-5-AMINOHEXANOATE CLEAVAGE ENZYME"/>
    <property type="match status" value="1"/>
</dbReference>
<dbReference type="Proteomes" id="UP000318483">
    <property type="component" value="Chromosome"/>
</dbReference>
<dbReference type="EMBL" id="CP042261">
    <property type="protein sequence ID" value="QDY69756.1"/>
    <property type="molecule type" value="Genomic_DNA"/>
</dbReference>
<evidence type="ECO:0000256" key="3">
    <source>
        <dbReference type="ARBA" id="ARBA00022723"/>
    </source>
</evidence>
<evidence type="ECO:0000313" key="5">
    <source>
        <dbReference type="EMBL" id="QDY69756.1"/>
    </source>
</evidence>
<evidence type="ECO:0000256" key="4">
    <source>
        <dbReference type="ARBA" id="ARBA00022833"/>
    </source>
</evidence>
<dbReference type="RefSeq" id="WP_146365133.1">
    <property type="nucleotide sequence ID" value="NZ_CP042261.1"/>
</dbReference>
<dbReference type="Gene3D" id="3.20.20.70">
    <property type="entry name" value="Aldolase class I"/>
    <property type="match status" value="1"/>
</dbReference>
<evidence type="ECO:0000256" key="2">
    <source>
        <dbReference type="ARBA" id="ARBA00022679"/>
    </source>
</evidence>